<comment type="caution">
    <text evidence="4">The sequence shown here is derived from an EMBL/GenBank/DDBJ whole genome shotgun (WGS) entry which is preliminary data.</text>
</comment>
<evidence type="ECO:0000313" key="4">
    <source>
        <dbReference type="EMBL" id="CAI8041423.1"/>
    </source>
</evidence>
<keyword evidence="5" id="KW-1185">Reference proteome</keyword>
<dbReference type="Pfam" id="PF02953">
    <property type="entry name" value="zf-Tim10_DDP"/>
    <property type="match status" value="1"/>
</dbReference>
<keyword evidence="1" id="KW-0653">Protein transport</keyword>
<comment type="function">
    <text evidence="1">Mitochondrial intermembrane chaperone that participates in the import and insertion of some multi-pass transmembrane proteins into the mitochondrial inner membrane. Also required for the transfer of beta-barrel precursors from the TOM complex to the sorting and assembly machinery (SAM complex) of the outer membrane. Acts as a chaperone-like protein that protects the hydrophobic precursors from aggregation and guide them through the mitochondrial intermembrane space.</text>
</comment>
<dbReference type="GO" id="GO:0015031">
    <property type="term" value="P:protein transport"/>
    <property type="evidence" value="ECO:0007669"/>
    <property type="project" value="UniProtKB-KW"/>
</dbReference>
<proteinExistence type="inferred from homology"/>
<dbReference type="InterPro" id="IPR004217">
    <property type="entry name" value="Tim10-like"/>
</dbReference>
<comment type="subcellular location">
    <subcellularLocation>
        <location evidence="1">Mitochondrion inner membrane</location>
        <topology evidence="1">Peripheral membrane protein</topology>
        <orientation evidence="1">Intermembrane side</orientation>
    </subcellularLocation>
</comment>
<feature type="compositionally biased region" description="Gly residues" evidence="2">
    <location>
        <begin position="1"/>
        <end position="13"/>
    </location>
</feature>
<keyword evidence="1" id="KW-0813">Transport</keyword>
<name>A0AA35X138_GEOBA</name>
<keyword evidence="1" id="KW-0472">Membrane</keyword>
<dbReference type="GO" id="GO:0005743">
    <property type="term" value="C:mitochondrial inner membrane"/>
    <property type="evidence" value="ECO:0007669"/>
    <property type="project" value="UniProtKB-SubCell"/>
</dbReference>
<comment type="subunit">
    <text evidence="1">Heterohexamer.</text>
</comment>
<feature type="domain" description="Tim10-like" evidence="3">
    <location>
        <begin position="23"/>
        <end position="84"/>
    </location>
</feature>
<dbReference type="InterPro" id="IPR035427">
    <property type="entry name" value="Tim10-like_dom_sf"/>
</dbReference>
<comment type="similarity">
    <text evidence="1">Belongs to the small Tim family.</text>
</comment>
<evidence type="ECO:0000256" key="2">
    <source>
        <dbReference type="SAM" id="MobiDB-lite"/>
    </source>
</evidence>
<sequence length="88" mass="9854">MSSFGGGGSGGGQSDVDPEMQRFLQLESQKAQMNVRVHTFTDICWDKCMDKLGTTMDGRSERCLVNCVERFLDTTNFIINRLEKLGSK</sequence>
<reference evidence="4" key="1">
    <citation type="submission" date="2023-03" db="EMBL/GenBank/DDBJ databases">
        <authorList>
            <person name="Steffen K."/>
            <person name="Cardenas P."/>
        </authorList>
    </citation>
    <scope>NUCLEOTIDE SEQUENCE</scope>
</reference>
<keyword evidence="1" id="KW-0999">Mitochondrion inner membrane</keyword>
<dbReference type="SUPFAM" id="SSF144122">
    <property type="entry name" value="Tim10-like"/>
    <property type="match status" value="1"/>
</dbReference>
<feature type="region of interest" description="Disordered" evidence="2">
    <location>
        <begin position="1"/>
        <end position="20"/>
    </location>
</feature>
<keyword evidence="1" id="KW-0496">Mitochondrion</keyword>
<protein>
    <recommendedName>
        <fullName evidence="1">Mitochondrial import inner membrane translocase subunit</fullName>
    </recommendedName>
</protein>
<keyword evidence="1" id="KW-0811">Translocation</keyword>
<keyword evidence="1" id="KW-0143">Chaperone</keyword>
<dbReference type="Proteomes" id="UP001174909">
    <property type="component" value="Unassembled WGS sequence"/>
</dbReference>
<comment type="domain">
    <text evidence="1">The twin CX3C motif contains 4 conserved Cys residues that form 2 disulfide bonds in the mitochondrial intermembrane space.</text>
</comment>
<keyword evidence="1" id="KW-1015">Disulfide bond</keyword>
<evidence type="ECO:0000256" key="1">
    <source>
        <dbReference type="RuleBase" id="RU367043"/>
    </source>
</evidence>
<evidence type="ECO:0000313" key="5">
    <source>
        <dbReference type="Proteomes" id="UP001174909"/>
    </source>
</evidence>
<evidence type="ECO:0000259" key="3">
    <source>
        <dbReference type="Pfam" id="PF02953"/>
    </source>
</evidence>
<organism evidence="4 5">
    <name type="scientific">Geodia barretti</name>
    <name type="common">Barrett's horny sponge</name>
    <dbReference type="NCBI Taxonomy" id="519541"/>
    <lineage>
        <taxon>Eukaryota</taxon>
        <taxon>Metazoa</taxon>
        <taxon>Porifera</taxon>
        <taxon>Demospongiae</taxon>
        <taxon>Heteroscleromorpha</taxon>
        <taxon>Tetractinellida</taxon>
        <taxon>Astrophorina</taxon>
        <taxon>Geodiidae</taxon>
        <taxon>Geodia</taxon>
    </lineage>
</organism>
<dbReference type="EMBL" id="CASHTH010003189">
    <property type="protein sequence ID" value="CAI8041423.1"/>
    <property type="molecule type" value="Genomic_DNA"/>
</dbReference>
<accession>A0AA35X138</accession>
<gene>
    <name evidence="4" type="ORF">GBAR_LOCUS23043</name>
</gene>
<dbReference type="AlphaFoldDB" id="A0AA35X138"/>
<dbReference type="Gene3D" id="1.10.287.810">
    <property type="entry name" value="Mitochondrial import inner membrane translocase subunit tim13 like domains"/>
    <property type="match status" value="1"/>
</dbReference>